<feature type="transmembrane region" description="Helical" evidence="10">
    <location>
        <begin position="105"/>
        <end position="124"/>
    </location>
</feature>
<feature type="transmembrane region" description="Helical" evidence="10">
    <location>
        <begin position="12"/>
        <end position="30"/>
    </location>
</feature>
<dbReference type="RefSeq" id="WP_069366109.1">
    <property type="nucleotide sequence ID" value="NZ_CP012502.1"/>
</dbReference>
<dbReference type="InterPro" id="IPR005744">
    <property type="entry name" value="Hy-lIII"/>
</dbReference>
<gene>
    <name evidence="11" type="ORF">BBEV_2883</name>
</gene>
<keyword evidence="7 10" id="KW-0472">Membrane</keyword>
<dbReference type="GO" id="GO:0005886">
    <property type="term" value="C:plasma membrane"/>
    <property type="evidence" value="ECO:0007669"/>
    <property type="project" value="UniProtKB-SubCell"/>
</dbReference>
<evidence type="ECO:0000256" key="3">
    <source>
        <dbReference type="ARBA" id="ARBA00008488"/>
    </source>
</evidence>
<feature type="transmembrane region" description="Helical" evidence="10">
    <location>
        <begin position="82"/>
        <end position="99"/>
    </location>
</feature>
<dbReference type="GO" id="GO:0046872">
    <property type="term" value="F:metal ion binding"/>
    <property type="evidence" value="ECO:0007669"/>
    <property type="project" value="UniProtKB-KW"/>
</dbReference>
<protein>
    <submittedName>
        <fullName evidence="11">Hemolysin-3</fullName>
    </submittedName>
</protein>
<dbReference type="KEGG" id="bbev:BBEV_2883"/>
<dbReference type="PATRIC" id="fig|632773.3.peg.3018"/>
<dbReference type="PROSITE" id="PS00409">
    <property type="entry name" value="PROKAR_NTER_METHYL"/>
    <property type="match status" value="1"/>
</dbReference>
<feature type="binding site" evidence="9">
    <location>
        <position position="196"/>
    </location>
    <ligand>
        <name>Zn(2+)</name>
        <dbReference type="ChEBI" id="CHEBI:29105"/>
    </ligand>
</feature>
<keyword evidence="9" id="KW-0862">Zinc</keyword>
<dbReference type="NCBIfam" id="TIGR01065">
    <property type="entry name" value="hlyIII"/>
    <property type="match status" value="1"/>
</dbReference>
<dbReference type="AlphaFoldDB" id="A0A1D7QYZ1"/>
<proteinExistence type="inferred from homology"/>
<feature type="transmembrane region" description="Helical" evidence="10">
    <location>
        <begin position="191"/>
        <end position="214"/>
    </location>
</feature>
<keyword evidence="8" id="KW-0178">Competence</keyword>
<dbReference type="InterPro" id="IPR004254">
    <property type="entry name" value="AdipoR/HlyIII-related"/>
</dbReference>
<feature type="transmembrane region" description="Helical" evidence="10">
    <location>
        <begin position="42"/>
        <end position="62"/>
    </location>
</feature>
<dbReference type="GO" id="GO:0140911">
    <property type="term" value="F:pore-forming activity"/>
    <property type="evidence" value="ECO:0007669"/>
    <property type="project" value="InterPro"/>
</dbReference>
<dbReference type="EMBL" id="CP012502">
    <property type="protein sequence ID" value="AOM84208.1"/>
    <property type="molecule type" value="Genomic_DNA"/>
</dbReference>
<evidence type="ECO:0000256" key="4">
    <source>
        <dbReference type="ARBA" id="ARBA00022475"/>
    </source>
</evidence>
<keyword evidence="4" id="KW-1003">Cell membrane</keyword>
<keyword evidence="12" id="KW-1185">Reference proteome</keyword>
<keyword evidence="5 10" id="KW-0812">Transmembrane</keyword>
<keyword evidence="6 10" id="KW-1133">Transmembrane helix</keyword>
<evidence type="ECO:0000313" key="11">
    <source>
        <dbReference type="EMBL" id="AOM84208.1"/>
    </source>
</evidence>
<dbReference type="Pfam" id="PF03006">
    <property type="entry name" value="HlyIII"/>
    <property type="match status" value="1"/>
</dbReference>
<dbReference type="PANTHER" id="PTHR20855">
    <property type="entry name" value="ADIPOR/PROGESTIN RECEPTOR-RELATED"/>
    <property type="match status" value="1"/>
</dbReference>
<evidence type="ECO:0000313" key="12">
    <source>
        <dbReference type="Proteomes" id="UP000094463"/>
    </source>
</evidence>
<dbReference type="Proteomes" id="UP000094463">
    <property type="component" value="Chromosome"/>
</dbReference>
<feature type="binding site" evidence="9">
    <location>
        <position position="63"/>
    </location>
    <ligand>
        <name>Zn(2+)</name>
        <dbReference type="ChEBI" id="CHEBI:29105"/>
    </ligand>
</feature>
<evidence type="ECO:0000256" key="10">
    <source>
        <dbReference type="SAM" id="Phobius"/>
    </source>
</evidence>
<evidence type="ECO:0000256" key="6">
    <source>
        <dbReference type="ARBA" id="ARBA00022989"/>
    </source>
</evidence>
<evidence type="ECO:0000256" key="2">
    <source>
        <dbReference type="ARBA" id="ARBA00004651"/>
    </source>
</evidence>
<dbReference type="GO" id="GO:0030420">
    <property type="term" value="P:establishment of competence for transformation"/>
    <property type="evidence" value="ECO:0007669"/>
    <property type="project" value="UniProtKB-KW"/>
</dbReference>
<feature type="transmembrane region" description="Helical" evidence="10">
    <location>
        <begin position="136"/>
        <end position="154"/>
    </location>
</feature>
<keyword evidence="9" id="KW-0479">Metal-binding</keyword>
<evidence type="ECO:0000256" key="8">
    <source>
        <dbReference type="ARBA" id="ARBA00023287"/>
    </source>
</evidence>
<feature type="transmembrane region" description="Helical" evidence="10">
    <location>
        <begin position="160"/>
        <end position="179"/>
    </location>
</feature>
<evidence type="ECO:0000256" key="9">
    <source>
        <dbReference type="PIRSR" id="PIRSR604254-1"/>
    </source>
</evidence>
<organism evidence="11 12">
    <name type="scientific">Salisediminibacterium beveridgei</name>
    <dbReference type="NCBI Taxonomy" id="632773"/>
    <lineage>
        <taxon>Bacteria</taxon>
        <taxon>Bacillati</taxon>
        <taxon>Bacillota</taxon>
        <taxon>Bacilli</taxon>
        <taxon>Bacillales</taxon>
        <taxon>Bacillaceae</taxon>
        <taxon>Salisediminibacterium</taxon>
    </lineage>
</organism>
<feature type="binding site" evidence="9">
    <location>
        <position position="192"/>
    </location>
    <ligand>
        <name>Zn(2+)</name>
        <dbReference type="ChEBI" id="CHEBI:29105"/>
    </ligand>
</feature>
<accession>A0A1D7QYZ1</accession>
<evidence type="ECO:0000256" key="5">
    <source>
        <dbReference type="ARBA" id="ARBA00022692"/>
    </source>
</evidence>
<dbReference type="STRING" id="632773.BBEV_2883"/>
<sequence>MNTFIREPINSLTHWFGALLSIIGLTAMLIRASESGFTTLEITAVLIFGISLILLYTASATYHMIQAKDSVIAFFRRLDHSMIYILIAGTYTPFCLIALQGPAGWTLFFIVTAMAIAGVIFKLVWFHSPRWLSTGIYIGMGWMIVFFIVPLTSVLDTTGLILLVAGGVLYTIGGVLYAIKPNWSLLNAIGYHEVFHIFILLGSLAHFFSVYFFVIG</sequence>
<comment type="subcellular location">
    <subcellularLocation>
        <location evidence="2">Cell membrane</location>
        <topology evidence="2">Multi-pass membrane protein</topology>
    </subcellularLocation>
    <subcellularLocation>
        <location evidence="1">Cell surface</location>
    </subcellularLocation>
</comment>
<evidence type="ECO:0000256" key="1">
    <source>
        <dbReference type="ARBA" id="ARBA00004241"/>
    </source>
</evidence>
<name>A0A1D7QYZ1_9BACI</name>
<comment type="similarity">
    <text evidence="3">Belongs to the UPF0073 (Hly-III) family.</text>
</comment>
<dbReference type="GO" id="GO:0009986">
    <property type="term" value="C:cell surface"/>
    <property type="evidence" value="ECO:0007669"/>
    <property type="project" value="UniProtKB-SubCell"/>
</dbReference>
<evidence type="ECO:0000256" key="7">
    <source>
        <dbReference type="ARBA" id="ARBA00023136"/>
    </source>
</evidence>
<dbReference type="OrthoDB" id="9813689at2"/>
<reference evidence="11 12" key="1">
    <citation type="submission" date="2015-08" db="EMBL/GenBank/DDBJ databases">
        <title>The complete genome sequence of Bacillus beveridgei MLTeJB.</title>
        <authorList>
            <person name="Hanson T.E."/>
            <person name="Mesa C."/>
            <person name="Basesman S.M."/>
            <person name="Oremland R.S."/>
        </authorList>
    </citation>
    <scope>NUCLEOTIDE SEQUENCE [LARGE SCALE GENOMIC DNA]</scope>
    <source>
        <strain evidence="11 12">MLTeJB</strain>
    </source>
</reference>
<dbReference type="PANTHER" id="PTHR20855:SF3">
    <property type="entry name" value="LD03007P"/>
    <property type="match status" value="1"/>
</dbReference>
<dbReference type="InterPro" id="IPR012902">
    <property type="entry name" value="N_methyl_site"/>
</dbReference>